<gene>
    <name evidence="2" type="ORF">Tco_0772467</name>
</gene>
<dbReference type="Proteomes" id="UP001151760">
    <property type="component" value="Unassembled WGS sequence"/>
</dbReference>
<feature type="compositionally biased region" description="Polar residues" evidence="1">
    <location>
        <begin position="249"/>
        <end position="259"/>
    </location>
</feature>
<evidence type="ECO:0000313" key="3">
    <source>
        <dbReference type="Proteomes" id="UP001151760"/>
    </source>
</evidence>
<organism evidence="2 3">
    <name type="scientific">Tanacetum coccineum</name>
    <dbReference type="NCBI Taxonomy" id="301880"/>
    <lineage>
        <taxon>Eukaryota</taxon>
        <taxon>Viridiplantae</taxon>
        <taxon>Streptophyta</taxon>
        <taxon>Embryophyta</taxon>
        <taxon>Tracheophyta</taxon>
        <taxon>Spermatophyta</taxon>
        <taxon>Magnoliopsida</taxon>
        <taxon>eudicotyledons</taxon>
        <taxon>Gunneridae</taxon>
        <taxon>Pentapetalae</taxon>
        <taxon>asterids</taxon>
        <taxon>campanulids</taxon>
        <taxon>Asterales</taxon>
        <taxon>Asteraceae</taxon>
        <taxon>Asteroideae</taxon>
        <taxon>Anthemideae</taxon>
        <taxon>Anthemidinae</taxon>
        <taxon>Tanacetum</taxon>
    </lineage>
</organism>
<proteinExistence type="predicted"/>
<reference evidence="2" key="2">
    <citation type="submission" date="2022-01" db="EMBL/GenBank/DDBJ databases">
        <authorList>
            <person name="Yamashiro T."/>
            <person name="Shiraishi A."/>
            <person name="Satake H."/>
            <person name="Nakayama K."/>
        </authorList>
    </citation>
    <scope>NUCLEOTIDE SEQUENCE</scope>
</reference>
<protein>
    <submittedName>
        <fullName evidence="2">Uncharacterized protein</fullName>
    </submittedName>
</protein>
<feature type="compositionally biased region" description="Low complexity" evidence="1">
    <location>
        <begin position="106"/>
        <end position="144"/>
    </location>
</feature>
<name>A0ABQ4ZK09_9ASTR</name>
<sequence>MANMDFCDKHNMVAFLQKPTGSEEFHQIVDFLASSHIRYALTANPTIYLAVTVDGQTIAITKASVRRHLQLADADGISSLPNTEIFDQLTLMGGVGPTLPVESQHTPIASPTTSQPTTSQPMSSQEQPSQVPTTKPIITTSSPPLYETTIPHTTSSMPHDSPLSGGDTPGSDEGSKKLKGTDLVKKVKYLEDKLKSTTERRKARMVISDDEEDLVLEDPSNQGRMTKTEYEDVDVETEYEEVEYELDQTDTLQQITPTKVSQGEEQSQESSEVQLDVLSAAKILADASRERVKTYKSYTRKRRSTVSSRDSTAGGLFSTAEEILSTDERIAQKLNEEEMAKAAAREEHERIKFKKALEL</sequence>
<accession>A0ABQ4ZK09</accession>
<evidence type="ECO:0000256" key="1">
    <source>
        <dbReference type="SAM" id="MobiDB-lite"/>
    </source>
</evidence>
<dbReference type="EMBL" id="BQNB010011381">
    <property type="protein sequence ID" value="GJS89831.1"/>
    <property type="molecule type" value="Genomic_DNA"/>
</dbReference>
<evidence type="ECO:0000313" key="2">
    <source>
        <dbReference type="EMBL" id="GJS89831.1"/>
    </source>
</evidence>
<feature type="region of interest" description="Disordered" evidence="1">
    <location>
        <begin position="244"/>
        <end position="273"/>
    </location>
</feature>
<feature type="compositionally biased region" description="Low complexity" evidence="1">
    <location>
        <begin position="260"/>
        <end position="273"/>
    </location>
</feature>
<reference evidence="2" key="1">
    <citation type="journal article" date="2022" name="Int. J. Mol. Sci.">
        <title>Draft Genome of Tanacetum Coccineum: Genomic Comparison of Closely Related Tanacetum-Family Plants.</title>
        <authorList>
            <person name="Yamashiro T."/>
            <person name="Shiraishi A."/>
            <person name="Nakayama K."/>
            <person name="Satake H."/>
        </authorList>
    </citation>
    <scope>NUCLEOTIDE SEQUENCE</scope>
</reference>
<comment type="caution">
    <text evidence="2">The sequence shown here is derived from an EMBL/GenBank/DDBJ whole genome shotgun (WGS) entry which is preliminary data.</text>
</comment>
<feature type="region of interest" description="Disordered" evidence="1">
    <location>
        <begin position="97"/>
        <end position="179"/>
    </location>
</feature>
<keyword evidence="3" id="KW-1185">Reference proteome</keyword>